<sequence>MFQMVGEREPFARVASQVGPGVVQVRAGRSQGSGVLLDPHSVITNAHVVGDSPSPAITFADGVTRPGRVVAADRLYDLALVETVSPVNARIEPAPEESVVPGRQVVAIGNPFGFGWTVTTGVVSAVDRIVGGLDGLIQTDAAINPGNSGGALVDLDGRLVGIPTLVLAPGQNIGFAIPAWQVLHVVEQFRRTGRAEHPYVGLAGATEVIDPVVARALDLPGRGVLVAGVEPGGPAHLAGLGEWDMVIAVDGAPTPSVQALRRQIRRTPVGATVPFTVLRGGRLLQVPVRVGELPAAARR</sequence>
<evidence type="ECO:0000256" key="2">
    <source>
        <dbReference type="ARBA" id="ARBA00022801"/>
    </source>
</evidence>
<organism evidence="4 5">
    <name type="scientific">Symbiobacterium thermophilum</name>
    <dbReference type="NCBI Taxonomy" id="2734"/>
    <lineage>
        <taxon>Bacteria</taxon>
        <taxon>Bacillati</taxon>
        <taxon>Bacillota</taxon>
        <taxon>Clostridia</taxon>
        <taxon>Eubacteriales</taxon>
        <taxon>Symbiobacteriaceae</taxon>
        <taxon>Symbiobacterium</taxon>
    </lineage>
</organism>
<accession>A0A953I6Z1</accession>
<evidence type="ECO:0000313" key="4">
    <source>
        <dbReference type="EMBL" id="MBY6275593.1"/>
    </source>
</evidence>
<dbReference type="Pfam" id="PF13365">
    <property type="entry name" value="Trypsin_2"/>
    <property type="match status" value="1"/>
</dbReference>
<dbReference type="SMART" id="SM00228">
    <property type="entry name" value="PDZ"/>
    <property type="match status" value="1"/>
</dbReference>
<gene>
    <name evidence="4" type="ORF">CWE10_05125</name>
</gene>
<dbReference type="CDD" id="cd06779">
    <property type="entry name" value="cpPDZ_Deg_HtrA-like"/>
    <property type="match status" value="1"/>
</dbReference>
<dbReference type="GO" id="GO:0006508">
    <property type="term" value="P:proteolysis"/>
    <property type="evidence" value="ECO:0007669"/>
    <property type="project" value="UniProtKB-KW"/>
</dbReference>
<proteinExistence type="predicted"/>
<feature type="domain" description="PDZ" evidence="3">
    <location>
        <begin position="198"/>
        <end position="281"/>
    </location>
</feature>
<dbReference type="InterPro" id="IPR001478">
    <property type="entry name" value="PDZ"/>
</dbReference>
<dbReference type="OMA" id="HRRGAMV"/>
<dbReference type="Gene3D" id="2.30.42.10">
    <property type="match status" value="1"/>
</dbReference>
<dbReference type="InterPro" id="IPR009003">
    <property type="entry name" value="Peptidase_S1_PA"/>
</dbReference>
<dbReference type="PANTHER" id="PTHR43343:SF3">
    <property type="entry name" value="PROTEASE DO-LIKE 8, CHLOROPLASTIC"/>
    <property type="match status" value="1"/>
</dbReference>
<keyword evidence="2" id="KW-0378">Hydrolase</keyword>
<reference evidence="4" key="1">
    <citation type="submission" date="2017-11" db="EMBL/GenBank/DDBJ databases">
        <title>Three new genomes from thermophilic consortium.</title>
        <authorList>
            <person name="Quaggio R."/>
            <person name="Amgarten D."/>
            <person name="Setubal J.C."/>
        </authorList>
    </citation>
    <scope>NUCLEOTIDE SEQUENCE</scope>
    <source>
        <strain evidence="4">ZCTH01-B2</strain>
    </source>
</reference>
<evidence type="ECO:0000313" key="5">
    <source>
        <dbReference type="Proteomes" id="UP000732377"/>
    </source>
</evidence>
<dbReference type="InterPro" id="IPR001940">
    <property type="entry name" value="Peptidase_S1C"/>
</dbReference>
<name>A0A953I6Z1_SYMTR</name>
<dbReference type="AlphaFoldDB" id="A0A953I6Z1"/>
<dbReference type="Gene3D" id="2.40.10.120">
    <property type="match status" value="1"/>
</dbReference>
<dbReference type="SUPFAM" id="SSF50494">
    <property type="entry name" value="Trypsin-like serine proteases"/>
    <property type="match status" value="1"/>
</dbReference>
<protein>
    <recommendedName>
        <fullName evidence="3">PDZ domain-containing protein</fullName>
    </recommendedName>
</protein>
<dbReference type="InterPro" id="IPR051201">
    <property type="entry name" value="Chloro_Bact_Ser_Proteases"/>
</dbReference>
<evidence type="ECO:0000259" key="3">
    <source>
        <dbReference type="SMART" id="SM00228"/>
    </source>
</evidence>
<dbReference type="EMBL" id="PIUK01000031">
    <property type="protein sequence ID" value="MBY6275593.1"/>
    <property type="molecule type" value="Genomic_DNA"/>
</dbReference>
<evidence type="ECO:0000256" key="1">
    <source>
        <dbReference type="ARBA" id="ARBA00022670"/>
    </source>
</evidence>
<dbReference type="InterPro" id="IPR036034">
    <property type="entry name" value="PDZ_sf"/>
</dbReference>
<dbReference type="Proteomes" id="UP000732377">
    <property type="component" value="Unassembled WGS sequence"/>
</dbReference>
<dbReference type="SUPFAM" id="SSF50156">
    <property type="entry name" value="PDZ domain-like"/>
    <property type="match status" value="1"/>
</dbReference>
<comment type="caution">
    <text evidence="4">The sequence shown here is derived from an EMBL/GenBank/DDBJ whole genome shotgun (WGS) entry which is preliminary data.</text>
</comment>
<dbReference type="Pfam" id="PF13180">
    <property type="entry name" value="PDZ_2"/>
    <property type="match status" value="1"/>
</dbReference>
<dbReference type="PRINTS" id="PR00834">
    <property type="entry name" value="PROTEASES2C"/>
</dbReference>
<keyword evidence="1" id="KW-0645">Protease</keyword>
<dbReference type="GO" id="GO:0004252">
    <property type="term" value="F:serine-type endopeptidase activity"/>
    <property type="evidence" value="ECO:0007669"/>
    <property type="project" value="InterPro"/>
</dbReference>
<dbReference type="PANTHER" id="PTHR43343">
    <property type="entry name" value="PEPTIDASE S12"/>
    <property type="match status" value="1"/>
</dbReference>